<dbReference type="InterPro" id="IPR044862">
    <property type="entry name" value="Pro_4_hyd_alph_FE2OG_OXY"/>
</dbReference>
<protein>
    <submittedName>
        <fullName evidence="2">2OG-Fe(II) oxygenase</fullName>
    </submittedName>
</protein>
<name>A0ABX6M766_9BURK</name>
<evidence type="ECO:0000313" key="2">
    <source>
        <dbReference type="EMBL" id="QJD90149.1"/>
    </source>
</evidence>
<dbReference type="Gene3D" id="2.60.120.620">
    <property type="entry name" value="q2cbj1_9rhob like domain"/>
    <property type="match status" value="1"/>
</dbReference>
<proteinExistence type="predicted"/>
<accession>A0ABX6M766</accession>
<gene>
    <name evidence="2" type="ORF">HH213_08595</name>
</gene>
<organism evidence="2 3">
    <name type="scientific">Duganella dendranthematis</name>
    <dbReference type="NCBI Taxonomy" id="2728021"/>
    <lineage>
        <taxon>Bacteria</taxon>
        <taxon>Pseudomonadati</taxon>
        <taxon>Pseudomonadota</taxon>
        <taxon>Betaproteobacteria</taxon>
        <taxon>Burkholderiales</taxon>
        <taxon>Oxalobacteraceae</taxon>
        <taxon>Telluria group</taxon>
        <taxon>Duganella</taxon>
    </lineage>
</organism>
<evidence type="ECO:0000313" key="3">
    <source>
        <dbReference type="Proteomes" id="UP000503117"/>
    </source>
</evidence>
<sequence length="272" mass="30551">MDGVLIDKELNVAGIDALFSRSALALIVKNFCGREQSAAMSDWFFYHEGRQNYRYSDATGHLHHSDTDRVGVPFSEFYKFLLDPSTSQHDIECIRRDLARTSQEHMESISRQFMPLESPIDSIKFLLNALWPSGAKVATFMGLQPCIGLARIIAPGAKLQADSNPHLDWLPPSIASLDRQFSAITYLDVPAKGGELEIWNVSLDRIMFLIETRGTLRRVDLPDPISIKPEIGDLILIDTRNPHAVRGFEEGRRIVQTCFIGAKGDNPLLLWS</sequence>
<dbReference type="Proteomes" id="UP000503117">
    <property type="component" value="Chromosome"/>
</dbReference>
<dbReference type="RefSeq" id="WP_169111987.1">
    <property type="nucleotide sequence ID" value="NZ_CP051684.1"/>
</dbReference>
<reference evidence="2 3" key="1">
    <citation type="submission" date="2020-04" db="EMBL/GenBank/DDBJ databases">
        <title>Genome sequencing of novel species.</title>
        <authorList>
            <person name="Heo J."/>
            <person name="Kim S.-J."/>
            <person name="Kim J.-S."/>
            <person name="Hong S.-B."/>
            <person name="Kwon S.-W."/>
        </authorList>
    </citation>
    <scope>NUCLEOTIDE SEQUENCE [LARGE SCALE GENOMIC DNA]</scope>
    <source>
        <strain evidence="2 3">AF9R3</strain>
    </source>
</reference>
<keyword evidence="3" id="KW-1185">Reference proteome</keyword>
<dbReference type="Pfam" id="PF13640">
    <property type="entry name" value="2OG-FeII_Oxy_3"/>
    <property type="match status" value="1"/>
</dbReference>
<feature type="domain" description="Prolyl 4-hydroxylase alpha subunit Fe(2+) 2OG dioxygenase" evidence="1">
    <location>
        <begin position="164"/>
        <end position="260"/>
    </location>
</feature>
<dbReference type="EMBL" id="CP051684">
    <property type="protein sequence ID" value="QJD90149.1"/>
    <property type="molecule type" value="Genomic_DNA"/>
</dbReference>
<evidence type="ECO:0000259" key="1">
    <source>
        <dbReference type="Pfam" id="PF13640"/>
    </source>
</evidence>